<dbReference type="EMBL" id="CP053435">
    <property type="protein sequence ID" value="QJW89228.1"/>
    <property type="molecule type" value="Genomic_DNA"/>
</dbReference>
<sequence>MKAQTLNESLGSSLFNKYIFLSYRRKDRDYVTKVAEFLEKLSAKVYIDYLDDELPSTPSDATAIILRSRIQKCRKVIQFVTPNSSGSKWMPWELGLGDGLLGYRNSVILPTSIDSNNSVDQEYLNIYGSIKMESIYESFYPLDDEWIVKYPQGQQVSLKVWLNN</sequence>
<dbReference type="InterPro" id="IPR035897">
    <property type="entry name" value="Toll_tir_struct_dom_sf"/>
</dbReference>
<protein>
    <submittedName>
        <fullName evidence="2">Toll/interleukin-1 receptor domain-containing protein</fullName>
    </submittedName>
</protein>
<proteinExistence type="predicted"/>
<dbReference type="RefSeq" id="WP_171739066.1">
    <property type="nucleotide sequence ID" value="NZ_CP053435.1"/>
</dbReference>
<reference evidence="2 3" key="1">
    <citation type="submission" date="2020-05" db="EMBL/GenBank/DDBJ databases">
        <title>Genome sequencing of Spirosoma sp. TS118.</title>
        <authorList>
            <person name="Lee J.-H."/>
            <person name="Jeong S."/>
            <person name="Zhao L."/>
            <person name="Jung J.-H."/>
            <person name="Kim M.-K."/>
            <person name="Lim S."/>
        </authorList>
    </citation>
    <scope>NUCLEOTIDE SEQUENCE [LARGE SCALE GENOMIC DNA]</scope>
    <source>
        <strain evidence="2 3">TS118</strain>
    </source>
</reference>
<evidence type="ECO:0000259" key="1">
    <source>
        <dbReference type="Pfam" id="PF13676"/>
    </source>
</evidence>
<dbReference type="SUPFAM" id="SSF52200">
    <property type="entry name" value="Toll/Interleukin receptor TIR domain"/>
    <property type="match status" value="1"/>
</dbReference>
<accession>A0A6M5Y3S3</accession>
<dbReference type="Pfam" id="PF13676">
    <property type="entry name" value="TIR_2"/>
    <property type="match status" value="1"/>
</dbReference>
<dbReference type="Gene3D" id="3.40.50.10140">
    <property type="entry name" value="Toll/interleukin-1 receptor homology (TIR) domain"/>
    <property type="match status" value="1"/>
</dbReference>
<keyword evidence="2" id="KW-0675">Receptor</keyword>
<feature type="domain" description="TIR" evidence="1">
    <location>
        <begin position="19"/>
        <end position="116"/>
    </location>
</feature>
<organism evidence="2 3">
    <name type="scientific">Spirosoma taeanense</name>
    <dbReference type="NCBI Taxonomy" id="2735870"/>
    <lineage>
        <taxon>Bacteria</taxon>
        <taxon>Pseudomonadati</taxon>
        <taxon>Bacteroidota</taxon>
        <taxon>Cytophagia</taxon>
        <taxon>Cytophagales</taxon>
        <taxon>Cytophagaceae</taxon>
        <taxon>Spirosoma</taxon>
    </lineage>
</organism>
<name>A0A6M5Y3S3_9BACT</name>
<dbReference type="InterPro" id="IPR000157">
    <property type="entry name" value="TIR_dom"/>
</dbReference>
<dbReference type="AlphaFoldDB" id="A0A6M5Y3S3"/>
<dbReference type="KEGG" id="stae:HNV11_07385"/>
<dbReference type="Proteomes" id="UP000502756">
    <property type="component" value="Chromosome"/>
</dbReference>
<dbReference type="GO" id="GO:0007165">
    <property type="term" value="P:signal transduction"/>
    <property type="evidence" value="ECO:0007669"/>
    <property type="project" value="InterPro"/>
</dbReference>
<keyword evidence="3" id="KW-1185">Reference proteome</keyword>
<evidence type="ECO:0000313" key="2">
    <source>
        <dbReference type="EMBL" id="QJW89228.1"/>
    </source>
</evidence>
<gene>
    <name evidence="2" type="ORF">HNV11_07385</name>
</gene>
<evidence type="ECO:0000313" key="3">
    <source>
        <dbReference type="Proteomes" id="UP000502756"/>
    </source>
</evidence>